<protein>
    <submittedName>
        <fullName evidence="1">Uncharacterized protein</fullName>
    </submittedName>
</protein>
<dbReference type="VEuPathDB" id="VectorBase:HLOH_048411"/>
<organism evidence="1 2">
    <name type="scientific">Haemaphysalis longicornis</name>
    <name type="common">Bush tick</name>
    <dbReference type="NCBI Taxonomy" id="44386"/>
    <lineage>
        <taxon>Eukaryota</taxon>
        <taxon>Metazoa</taxon>
        <taxon>Ecdysozoa</taxon>
        <taxon>Arthropoda</taxon>
        <taxon>Chelicerata</taxon>
        <taxon>Arachnida</taxon>
        <taxon>Acari</taxon>
        <taxon>Parasitiformes</taxon>
        <taxon>Ixodida</taxon>
        <taxon>Ixodoidea</taxon>
        <taxon>Ixodidae</taxon>
        <taxon>Haemaphysalinae</taxon>
        <taxon>Haemaphysalis</taxon>
    </lineage>
</organism>
<evidence type="ECO:0000313" key="1">
    <source>
        <dbReference type="EMBL" id="KAH9378504.1"/>
    </source>
</evidence>
<evidence type="ECO:0000313" key="2">
    <source>
        <dbReference type="Proteomes" id="UP000821853"/>
    </source>
</evidence>
<dbReference type="AlphaFoldDB" id="A0A9J6GUX6"/>
<accession>A0A9J6GUX6</accession>
<sequence length="87" mass="9547">MKASTLGLIAGFLVRTIEEHIKCSLGVERLKAPRSSGPATAVIFNFDRGGRSYPRLEFLEFVCALERVAQAFAELAISYKKTDGAVR</sequence>
<name>A0A9J6GUX6_HAELO</name>
<comment type="caution">
    <text evidence="1">The sequence shown here is derived from an EMBL/GenBank/DDBJ whole genome shotgun (WGS) entry which is preliminary data.</text>
</comment>
<dbReference type="EMBL" id="JABSTR010000008">
    <property type="protein sequence ID" value="KAH9378504.1"/>
    <property type="molecule type" value="Genomic_DNA"/>
</dbReference>
<proteinExistence type="predicted"/>
<keyword evidence="2" id="KW-1185">Reference proteome</keyword>
<reference evidence="1 2" key="1">
    <citation type="journal article" date="2020" name="Cell">
        <title>Large-Scale Comparative Analyses of Tick Genomes Elucidate Their Genetic Diversity and Vector Capacities.</title>
        <authorList>
            <consortium name="Tick Genome and Microbiome Consortium (TIGMIC)"/>
            <person name="Jia N."/>
            <person name="Wang J."/>
            <person name="Shi W."/>
            <person name="Du L."/>
            <person name="Sun Y."/>
            <person name="Zhan W."/>
            <person name="Jiang J.F."/>
            <person name="Wang Q."/>
            <person name="Zhang B."/>
            <person name="Ji P."/>
            <person name="Bell-Sakyi L."/>
            <person name="Cui X.M."/>
            <person name="Yuan T.T."/>
            <person name="Jiang B.G."/>
            <person name="Yang W.F."/>
            <person name="Lam T.T."/>
            <person name="Chang Q.C."/>
            <person name="Ding S.J."/>
            <person name="Wang X.J."/>
            <person name="Zhu J.G."/>
            <person name="Ruan X.D."/>
            <person name="Zhao L."/>
            <person name="Wei J.T."/>
            <person name="Ye R.Z."/>
            <person name="Que T.C."/>
            <person name="Du C.H."/>
            <person name="Zhou Y.H."/>
            <person name="Cheng J.X."/>
            <person name="Dai P.F."/>
            <person name="Guo W.B."/>
            <person name="Han X.H."/>
            <person name="Huang E.J."/>
            <person name="Li L.F."/>
            <person name="Wei W."/>
            <person name="Gao Y.C."/>
            <person name="Liu J.Z."/>
            <person name="Shao H.Z."/>
            <person name="Wang X."/>
            <person name="Wang C.C."/>
            <person name="Yang T.C."/>
            <person name="Huo Q.B."/>
            <person name="Li W."/>
            <person name="Chen H.Y."/>
            <person name="Chen S.E."/>
            <person name="Zhou L.G."/>
            <person name="Ni X.B."/>
            <person name="Tian J.H."/>
            <person name="Sheng Y."/>
            <person name="Liu T."/>
            <person name="Pan Y.S."/>
            <person name="Xia L.Y."/>
            <person name="Li J."/>
            <person name="Zhao F."/>
            <person name="Cao W.C."/>
        </authorList>
    </citation>
    <scope>NUCLEOTIDE SEQUENCE [LARGE SCALE GENOMIC DNA]</scope>
    <source>
        <strain evidence="1">HaeL-2018</strain>
    </source>
</reference>
<dbReference type="OrthoDB" id="6492472at2759"/>
<gene>
    <name evidence="1" type="ORF">HPB48_001677</name>
</gene>
<dbReference type="Proteomes" id="UP000821853">
    <property type="component" value="Unassembled WGS sequence"/>
</dbReference>